<dbReference type="Proteomes" id="UP000578531">
    <property type="component" value="Unassembled WGS sequence"/>
</dbReference>
<dbReference type="RefSeq" id="XP_037161099.1">
    <property type="nucleotide sequence ID" value="XM_037312085.1"/>
</dbReference>
<feature type="compositionally biased region" description="Polar residues" evidence="2">
    <location>
        <begin position="77"/>
        <end position="89"/>
    </location>
</feature>
<feature type="domain" description="Inner kinetochore subunit AME1" evidence="3">
    <location>
        <begin position="638"/>
        <end position="758"/>
    </location>
</feature>
<feature type="compositionally biased region" description="Basic residues" evidence="2">
    <location>
        <begin position="432"/>
        <end position="448"/>
    </location>
</feature>
<evidence type="ECO:0000256" key="2">
    <source>
        <dbReference type="SAM" id="MobiDB-lite"/>
    </source>
</evidence>
<dbReference type="Pfam" id="PF20994">
    <property type="entry name" value="CENPU"/>
    <property type="match status" value="1"/>
</dbReference>
<dbReference type="GeneID" id="59291846"/>
<dbReference type="SMART" id="SM00384">
    <property type="entry name" value="AT_hook"/>
    <property type="match status" value="2"/>
</dbReference>
<keyword evidence="5" id="KW-1185">Reference proteome</keyword>
<feature type="compositionally biased region" description="Basic and acidic residues" evidence="2">
    <location>
        <begin position="536"/>
        <end position="554"/>
    </location>
</feature>
<name>A0A8H6FNA8_9LECA</name>
<accession>A0A8H6FNA8</accession>
<dbReference type="GO" id="GO:0003677">
    <property type="term" value="F:DNA binding"/>
    <property type="evidence" value="ECO:0007669"/>
    <property type="project" value="InterPro"/>
</dbReference>
<feature type="compositionally biased region" description="Polar residues" evidence="2">
    <location>
        <begin position="581"/>
        <end position="592"/>
    </location>
</feature>
<feature type="compositionally biased region" description="Basic and acidic residues" evidence="2">
    <location>
        <begin position="487"/>
        <end position="500"/>
    </location>
</feature>
<reference evidence="4 5" key="1">
    <citation type="journal article" date="2020" name="Genomics">
        <title>Complete, high-quality genomes from long-read metagenomic sequencing of two wolf lichen thalli reveals enigmatic genome architecture.</title>
        <authorList>
            <person name="McKenzie S.K."/>
            <person name="Walston R.F."/>
            <person name="Allen J.L."/>
        </authorList>
    </citation>
    <scope>NUCLEOTIDE SEQUENCE [LARGE SCALE GENOMIC DNA]</scope>
    <source>
        <strain evidence="4">WasteWater2</strain>
    </source>
</reference>
<feature type="compositionally biased region" description="Basic residues" evidence="2">
    <location>
        <begin position="353"/>
        <end position="383"/>
    </location>
</feature>
<sequence length="801" mass="87411">MHLAAVEMGPKDRGERQLMRQRGAGTRQVKNIGFDLVLPGQENATTEPLQPIKSGRSRKTPQPELPPQRSSRRTPKPETTQLQQLSRKTPATGFTKKRGRPAKRAVSDIIEDSSTSRVTQADEEGVTTKKRKISKAQKEQGDAVLSNAPEVQGDGLGTRDADPSAAPSTGVKKRKKRKSIGQQATSRAKAAKARSPLKPARQSRKKTPKPDLAEETDLDGSLAKEARRGLATGAVSLDGGEPAHLPEVTGALDSGIDNLTPSAEKPQQEIAQKPKKRKRFPVEELPNKRVKASSAQSKRAPKAPKPQKEIISAEDALDAVQNMETPAEAQASSLGNVNEEQDDGSEVAELRKEKPKKRKRVTVGQQPKKRAKAGTTKSNRKLKAREETSIAEGAPEANQGMGESAEAEADTVGHVAEEPEATAEEAEPQTQKPKRKKRKSIGQQKPKKKPMDLATPDRTASKAAARGQLATRNELNSKPTARRGRPRAKERPEEVIEKPLAESLGHVPEEEAEIQLSEPALKNKHKARRGRPKAKPISEHAIGEPDEEARRHTPEEEEEVPTPIVPEKKRRGRPRKADAAQSPSRNTRTTKVPASRKPKAKAASATAPKARAPPKDSIPITIYAPPSPTSDAEDDPLSTSQPHTTVNTINAVDVLSQLCSELLSKSSSALAEQAHSDDPSTNQSELKRTKQTTDLYAKELASRLLQLTTTLNTNTSLQSRVRAAAKEDRRLKKELKRLEKEREDLGSRKEEVVKERKKKELEELLTGIAGAVKRGWDMQEEGEEGEGDAVAGMVEEVDLEV</sequence>
<dbReference type="InterPro" id="IPR017956">
    <property type="entry name" value="AT_hook_DNA-bd_motif"/>
</dbReference>
<keyword evidence="1" id="KW-0175">Coiled coil</keyword>
<dbReference type="OrthoDB" id="5377952at2759"/>
<comment type="caution">
    <text evidence="4">The sequence shown here is derived from an EMBL/GenBank/DDBJ whole genome shotgun (WGS) entry which is preliminary data.</text>
</comment>
<feature type="compositionally biased region" description="Low complexity" evidence="2">
    <location>
        <begin position="601"/>
        <end position="610"/>
    </location>
</feature>
<evidence type="ECO:0000313" key="5">
    <source>
        <dbReference type="Proteomes" id="UP000578531"/>
    </source>
</evidence>
<organism evidence="4 5">
    <name type="scientific">Letharia columbiana</name>
    <dbReference type="NCBI Taxonomy" id="112416"/>
    <lineage>
        <taxon>Eukaryota</taxon>
        <taxon>Fungi</taxon>
        <taxon>Dikarya</taxon>
        <taxon>Ascomycota</taxon>
        <taxon>Pezizomycotina</taxon>
        <taxon>Lecanoromycetes</taxon>
        <taxon>OSLEUM clade</taxon>
        <taxon>Lecanoromycetidae</taxon>
        <taxon>Lecanorales</taxon>
        <taxon>Lecanorineae</taxon>
        <taxon>Parmeliaceae</taxon>
        <taxon>Letharia</taxon>
    </lineage>
</organism>
<dbReference type="AlphaFoldDB" id="A0A8H6FNA8"/>
<feature type="compositionally biased region" description="Acidic residues" evidence="2">
    <location>
        <begin position="418"/>
        <end position="427"/>
    </location>
</feature>
<dbReference type="EMBL" id="JACCJC010000055">
    <property type="protein sequence ID" value="KAF6231667.1"/>
    <property type="molecule type" value="Genomic_DNA"/>
</dbReference>
<feature type="region of interest" description="Disordered" evidence="2">
    <location>
        <begin position="670"/>
        <end position="689"/>
    </location>
</feature>
<evidence type="ECO:0000256" key="1">
    <source>
        <dbReference type="SAM" id="Coils"/>
    </source>
</evidence>
<dbReference type="InterPro" id="IPR048743">
    <property type="entry name" value="AME1"/>
</dbReference>
<feature type="compositionally biased region" description="Basic residues" evidence="2">
    <location>
        <begin position="522"/>
        <end position="534"/>
    </location>
</feature>
<feature type="compositionally biased region" description="Polar residues" evidence="2">
    <location>
        <begin position="470"/>
        <end position="479"/>
    </location>
</feature>
<feature type="compositionally biased region" description="Low complexity" evidence="2">
    <location>
        <begin position="184"/>
        <end position="200"/>
    </location>
</feature>
<feature type="coiled-coil region" evidence="1">
    <location>
        <begin position="721"/>
        <end position="755"/>
    </location>
</feature>
<proteinExistence type="predicted"/>
<evidence type="ECO:0000313" key="4">
    <source>
        <dbReference type="EMBL" id="KAF6231667.1"/>
    </source>
</evidence>
<feature type="region of interest" description="Disordered" evidence="2">
    <location>
        <begin position="1"/>
        <end position="645"/>
    </location>
</feature>
<protein>
    <recommendedName>
        <fullName evidence="3">Inner kinetochore subunit AME1 domain-containing protein</fullName>
    </recommendedName>
</protein>
<gene>
    <name evidence="4" type="ORF">HO173_010199</name>
</gene>
<feature type="compositionally biased region" description="Basic and acidic residues" evidence="2">
    <location>
        <begin position="9"/>
        <end position="18"/>
    </location>
</feature>
<evidence type="ECO:0000259" key="3">
    <source>
        <dbReference type="Pfam" id="PF20994"/>
    </source>
</evidence>